<dbReference type="PANTHER" id="PTHR34818:SF1">
    <property type="entry name" value="PROTEIN BLI-3"/>
    <property type="match status" value="1"/>
</dbReference>
<keyword evidence="3" id="KW-1185">Reference proteome</keyword>
<evidence type="ECO:0000313" key="3">
    <source>
        <dbReference type="Proteomes" id="UP001519345"/>
    </source>
</evidence>
<organism evidence="2 3">
    <name type="scientific">Virgibacillus natechei</name>
    <dbReference type="NCBI Taxonomy" id="1216297"/>
    <lineage>
        <taxon>Bacteria</taxon>
        <taxon>Bacillati</taxon>
        <taxon>Bacillota</taxon>
        <taxon>Bacilli</taxon>
        <taxon>Bacillales</taxon>
        <taxon>Bacillaceae</taxon>
        <taxon>Virgibacillus</taxon>
    </lineage>
</organism>
<evidence type="ECO:0000313" key="2">
    <source>
        <dbReference type="EMBL" id="MBP1970210.1"/>
    </source>
</evidence>
<feature type="domain" description="Pyridoxamine 5'-phosphate oxidase N-terminal" evidence="1">
    <location>
        <begin position="7"/>
        <end position="128"/>
    </location>
</feature>
<dbReference type="PANTHER" id="PTHR34818">
    <property type="entry name" value="PROTEIN BLI-3"/>
    <property type="match status" value="1"/>
</dbReference>
<dbReference type="InterPro" id="IPR012349">
    <property type="entry name" value="Split_barrel_FMN-bd"/>
</dbReference>
<dbReference type="Proteomes" id="UP001519345">
    <property type="component" value="Unassembled WGS sequence"/>
</dbReference>
<dbReference type="EMBL" id="JAGGKX010000011">
    <property type="protein sequence ID" value="MBP1970210.1"/>
    <property type="molecule type" value="Genomic_DNA"/>
</dbReference>
<dbReference type="InterPro" id="IPR052917">
    <property type="entry name" value="Stress-Dev_Protein"/>
</dbReference>
<dbReference type="SUPFAM" id="SSF50475">
    <property type="entry name" value="FMN-binding split barrel"/>
    <property type="match status" value="1"/>
</dbReference>
<dbReference type="InterPro" id="IPR011576">
    <property type="entry name" value="Pyridox_Oxase_N"/>
</dbReference>
<protein>
    <submittedName>
        <fullName evidence="2">General stress protein 26</fullName>
    </submittedName>
</protein>
<dbReference type="Gene3D" id="2.30.110.10">
    <property type="entry name" value="Electron Transport, Fmn-binding Protein, Chain A"/>
    <property type="match status" value="1"/>
</dbReference>
<evidence type="ECO:0000259" key="1">
    <source>
        <dbReference type="Pfam" id="PF01243"/>
    </source>
</evidence>
<sequence length="140" mass="16077">MSQQEIKATVEEILKSNYVGPMATVKNNKPHSRYMTFFSEGLKLYTLTSKETDKAEETEANPFTHILLGYEGEGFGDEYVEYEGKVSLNNSEELKKELWNDKMKLYFDGPEDPELVLLEINPTAIRVMNKQGEAPKELEF</sequence>
<proteinExistence type="predicted"/>
<dbReference type="RefSeq" id="WP_209463352.1">
    <property type="nucleotide sequence ID" value="NZ_CP110224.1"/>
</dbReference>
<dbReference type="Pfam" id="PF01243">
    <property type="entry name" value="PNPOx_N"/>
    <property type="match status" value="1"/>
</dbReference>
<gene>
    <name evidence="2" type="ORF">J2Z83_002328</name>
</gene>
<name>A0ABS4IGY5_9BACI</name>
<accession>A0ABS4IGY5</accession>
<comment type="caution">
    <text evidence="2">The sequence shown here is derived from an EMBL/GenBank/DDBJ whole genome shotgun (WGS) entry which is preliminary data.</text>
</comment>
<reference evidence="2 3" key="1">
    <citation type="submission" date="2021-03" db="EMBL/GenBank/DDBJ databases">
        <title>Genomic Encyclopedia of Type Strains, Phase IV (KMG-IV): sequencing the most valuable type-strain genomes for metagenomic binning, comparative biology and taxonomic classification.</title>
        <authorList>
            <person name="Goeker M."/>
        </authorList>
    </citation>
    <scope>NUCLEOTIDE SEQUENCE [LARGE SCALE GENOMIC DNA]</scope>
    <source>
        <strain evidence="2 3">DSM 25609</strain>
    </source>
</reference>